<gene>
    <name evidence="3" type="ORF">CYNAS_LOCUS19104</name>
</gene>
<dbReference type="InterPro" id="IPR001283">
    <property type="entry name" value="CRISP-related"/>
</dbReference>
<feature type="chain" id="PRO_5041414671" description="SCP domain-containing protein" evidence="1">
    <location>
        <begin position="20"/>
        <end position="435"/>
    </location>
</feature>
<feature type="domain" description="SCP" evidence="2">
    <location>
        <begin position="253"/>
        <end position="409"/>
    </location>
</feature>
<dbReference type="SUPFAM" id="SSF55797">
    <property type="entry name" value="PR-1-like"/>
    <property type="match status" value="2"/>
</dbReference>
<dbReference type="SMART" id="SM00198">
    <property type="entry name" value="SCP"/>
    <property type="match status" value="1"/>
</dbReference>
<evidence type="ECO:0000313" key="3">
    <source>
        <dbReference type="EMBL" id="CAJ0607121.1"/>
    </source>
</evidence>
<sequence length="435" mass="46809">MAMTATVLFMMALIPSVAPAFCTGGKLEKADIDSKVLEPINSKRENVLKGNVAGLPKGKKMNKLEWDCSLELEAIGSVDGSCVTKQPTDKAWITGFRDITETLTDQISEWLFYLDTNDVEKAKAVGSNAVSSIIGDLEEPFNLIRASTTKIGCVETTCNDESEDFTAVYCLTDQKKLEVNDVVYEVGSGTCSDAECGTGRSCNTGTGLCEESTATTSFTSFTTNGATTAASYPGELPSGTSTLCKDNSGMTDDLRTRFLDTQNYRRSILVQGQVQRPSGKNLPKGGDMLKLVLDCDLEKAAIEEVRTCPSTKTASTYGKNFDKFASSSVVATYADAVKKAVTNWWKVVRHDNTGPGMLVTFRSKHVGTAIETYTQIAWSRTNYLGCAIAKCSSSYTVICLYKPKGNIPDEVLYKIGNPCSACPSGTCDSGLGLCM</sequence>
<dbReference type="CDD" id="cd05380">
    <property type="entry name" value="CAP_euk"/>
    <property type="match status" value="2"/>
</dbReference>
<evidence type="ECO:0000259" key="2">
    <source>
        <dbReference type="SMART" id="SM00198"/>
    </source>
</evidence>
<keyword evidence="4" id="KW-1185">Reference proteome</keyword>
<protein>
    <recommendedName>
        <fullName evidence="2">SCP domain-containing protein</fullName>
    </recommendedName>
</protein>
<evidence type="ECO:0000256" key="1">
    <source>
        <dbReference type="SAM" id="SignalP"/>
    </source>
</evidence>
<dbReference type="InterPro" id="IPR014044">
    <property type="entry name" value="CAP_dom"/>
</dbReference>
<dbReference type="AlphaFoldDB" id="A0AA36HB61"/>
<name>A0AA36HB61_CYLNA</name>
<proteinExistence type="predicted"/>
<dbReference type="Gene3D" id="3.40.33.10">
    <property type="entry name" value="CAP"/>
    <property type="match status" value="2"/>
</dbReference>
<dbReference type="Proteomes" id="UP001176961">
    <property type="component" value="Unassembled WGS sequence"/>
</dbReference>
<dbReference type="InterPro" id="IPR035940">
    <property type="entry name" value="CAP_sf"/>
</dbReference>
<dbReference type="PANTHER" id="PTHR10334">
    <property type="entry name" value="CYSTEINE-RICH SECRETORY PROTEIN-RELATED"/>
    <property type="match status" value="1"/>
</dbReference>
<dbReference type="Pfam" id="PF00188">
    <property type="entry name" value="CAP"/>
    <property type="match status" value="1"/>
</dbReference>
<accession>A0AA36HB61</accession>
<evidence type="ECO:0000313" key="4">
    <source>
        <dbReference type="Proteomes" id="UP001176961"/>
    </source>
</evidence>
<dbReference type="EMBL" id="CATQJL010000316">
    <property type="protein sequence ID" value="CAJ0607121.1"/>
    <property type="molecule type" value="Genomic_DNA"/>
</dbReference>
<keyword evidence="1" id="KW-0732">Signal</keyword>
<feature type="signal peptide" evidence="1">
    <location>
        <begin position="1"/>
        <end position="19"/>
    </location>
</feature>
<comment type="caution">
    <text evidence="3">The sequence shown here is derived from an EMBL/GenBank/DDBJ whole genome shotgun (WGS) entry which is preliminary data.</text>
</comment>
<reference evidence="3" key="1">
    <citation type="submission" date="2023-07" db="EMBL/GenBank/DDBJ databases">
        <authorList>
            <consortium name="CYATHOMIX"/>
        </authorList>
    </citation>
    <scope>NUCLEOTIDE SEQUENCE</scope>
    <source>
        <strain evidence="3">N/A</strain>
    </source>
</reference>
<organism evidence="3 4">
    <name type="scientific">Cylicocyclus nassatus</name>
    <name type="common">Nematode worm</name>
    <dbReference type="NCBI Taxonomy" id="53992"/>
    <lineage>
        <taxon>Eukaryota</taxon>
        <taxon>Metazoa</taxon>
        <taxon>Ecdysozoa</taxon>
        <taxon>Nematoda</taxon>
        <taxon>Chromadorea</taxon>
        <taxon>Rhabditida</taxon>
        <taxon>Rhabditina</taxon>
        <taxon>Rhabditomorpha</taxon>
        <taxon>Strongyloidea</taxon>
        <taxon>Strongylidae</taxon>
        <taxon>Cylicocyclus</taxon>
    </lineage>
</organism>